<gene>
    <name evidence="2" type="ORF">P6N53_06545</name>
</gene>
<comment type="caution">
    <text evidence="2">The sequence shown here is derived from an EMBL/GenBank/DDBJ whole genome shotgun (WGS) entry which is preliminary data.</text>
</comment>
<organism evidence="2 3">
    <name type="scientific">Desulforamulus aquiferis</name>
    <dbReference type="NCBI Taxonomy" id="1397668"/>
    <lineage>
        <taxon>Bacteria</taxon>
        <taxon>Bacillati</taxon>
        <taxon>Bacillota</taxon>
        <taxon>Clostridia</taxon>
        <taxon>Eubacteriales</taxon>
        <taxon>Peptococcaceae</taxon>
        <taxon>Desulforamulus</taxon>
    </lineage>
</organism>
<keyword evidence="3" id="KW-1185">Reference proteome</keyword>
<dbReference type="Proteomes" id="UP001172911">
    <property type="component" value="Unassembled WGS sequence"/>
</dbReference>
<dbReference type="AlphaFoldDB" id="A0AAW7ZAY5"/>
<dbReference type="EMBL" id="JARPTC010000008">
    <property type="protein sequence ID" value="MDO7786878.1"/>
    <property type="molecule type" value="Genomic_DNA"/>
</dbReference>
<evidence type="ECO:0000313" key="3">
    <source>
        <dbReference type="Proteomes" id="UP001172911"/>
    </source>
</evidence>
<proteinExistence type="predicted"/>
<evidence type="ECO:0000259" key="1">
    <source>
        <dbReference type="Pfam" id="PF09983"/>
    </source>
</evidence>
<accession>A0AAW7ZAY5</accession>
<name>A0AAW7ZAY5_9FIRM</name>
<protein>
    <submittedName>
        <fullName evidence="2">DUF2220 family protein</fullName>
    </submittedName>
</protein>
<dbReference type="RefSeq" id="WP_304541991.1">
    <property type="nucleotide sequence ID" value="NZ_JARPTC010000008.1"/>
</dbReference>
<sequence length="357" mass="42279">MKDMIYNYLMLIASKKRRIETKDIEKYVIDKLGLDEYWGKCGGYNSFNKVIESLVQEGVIQPVKSWKQNGKQPALYNGYQVILQEDNLDAALIQLLSTQYHPAIKVSYYFNHKSAYQEDKFYLTALNKFLQQNIALTELPAITVNERSFQIFHDEKWLLSKQGRNFLQRVGLTLEDLQCYPTYEPFFYFQRQNRSAQEVNVLIVENKDTFFSLKKLFQKGIYSWSKTSFSLLIYGEGKKIEKSFSFFWELEEYKNSNAIFYYFGDLDLEGVLIWYELQRQEWVDIKPFVFFYEALINKYLHVARPIKKEQKISEEAVQAFLTHFSTDASEAISKMLRCNLYLPQEGLNYQLLNELSD</sequence>
<feature type="domain" description="Wadjet protein JetD C-terminal" evidence="1">
    <location>
        <begin position="196"/>
        <end position="352"/>
    </location>
</feature>
<dbReference type="InterPro" id="IPR024534">
    <property type="entry name" value="JetD_C"/>
</dbReference>
<dbReference type="Pfam" id="PF09983">
    <property type="entry name" value="JetD_C"/>
    <property type="match status" value="1"/>
</dbReference>
<evidence type="ECO:0000313" key="2">
    <source>
        <dbReference type="EMBL" id="MDO7786878.1"/>
    </source>
</evidence>
<reference evidence="2" key="2">
    <citation type="submission" date="2023-03" db="EMBL/GenBank/DDBJ databases">
        <authorList>
            <person name="Zhang Z."/>
        </authorList>
    </citation>
    <scope>NUCLEOTIDE SEQUENCE</scope>
    <source>
        <strain evidence="2">DSA</strain>
    </source>
</reference>
<reference evidence="2" key="1">
    <citation type="journal article" date="2023" name="J. Hazard. Mater.">
        <title>Anaerobic biodegradation of pyrene and benzo[a]pyrene by a new sulfate-reducing Desulforamulus aquiferis strain DSA.</title>
        <authorList>
            <person name="Zhang Z."/>
            <person name="Sun J."/>
            <person name="Gong X."/>
            <person name="Wang C."/>
            <person name="Wang H."/>
        </authorList>
    </citation>
    <scope>NUCLEOTIDE SEQUENCE</scope>
    <source>
        <strain evidence="2">DSA</strain>
    </source>
</reference>